<accession>A0A8J4UV39</accession>
<proteinExistence type="predicted"/>
<feature type="non-terminal residue" evidence="1">
    <location>
        <position position="142"/>
    </location>
</feature>
<gene>
    <name evidence="1" type="ORF">DAT39_003095</name>
</gene>
<evidence type="ECO:0000313" key="2">
    <source>
        <dbReference type="Proteomes" id="UP000727407"/>
    </source>
</evidence>
<comment type="caution">
    <text evidence="1">The sequence shown here is derived from an EMBL/GenBank/DDBJ whole genome shotgun (WGS) entry which is preliminary data.</text>
</comment>
<dbReference type="Pfam" id="PF10174">
    <property type="entry name" value="Cast"/>
    <property type="match status" value="1"/>
</dbReference>
<reference evidence="1" key="1">
    <citation type="submission" date="2020-07" db="EMBL/GenBank/DDBJ databases">
        <title>Clarias magur genome sequencing, assembly and annotation.</title>
        <authorList>
            <person name="Kushwaha B."/>
            <person name="Kumar R."/>
            <person name="Das P."/>
            <person name="Joshi C.G."/>
            <person name="Kumar D."/>
            <person name="Nagpure N.S."/>
            <person name="Pandey M."/>
            <person name="Agarwal S."/>
            <person name="Srivastava S."/>
            <person name="Singh M."/>
            <person name="Sahoo L."/>
            <person name="Jayasankar P."/>
            <person name="Meher P.K."/>
            <person name="Koringa P.G."/>
            <person name="Iquebal M.A."/>
            <person name="Das S.P."/>
            <person name="Bit A."/>
            <person name="Patnaik S."/>
            <person name="Patel N."/>
            <person name="Shah T.M."/>
            <person name="Hinsu A."/>
            <person name="Jena J.K."/>
        </authorList>
    </citation>
    <scope>NUCLEOTIDE SEQUENCE</scope>
    <source>
        <strain evidence="1">CIFAMagur01</strain>
        <tissue evidence="1">Testis</tissue>
    </source>
</reference>
<dbReference type="InterPro" id="IPR019323">
    <property type="entry name" value="ELKS/CAST"/>
</dbReference>
<feature type="non-terminal residue" evidence="1">
    <location>
        <position position="1"/>
    </location>
</feature>
<organism evidence="1 2">
    <name type="scientific">Clarias magur</name>
    <name type="common">Asian catfish</name>
    <name type="synonym">Macropteronotus magur</name>
    <dbReference type="NCBI Taxonomy" id="1594786"/>
    <lineage>
        <taxon>Eukaryota</taxon>
        <taxon>Metazoa</taxon>
        <taxon>Chordata</taxon>
        <taxon>Craniata</taxon>
        <taxon>Vertebrata</taxon>
        <taxon>Euteleostomi</taxon>
        <taxon>Actinopterygii</taxon>
        <taxon>Neopterygii</taxon>
        <taxon>Teleostei</taxon>
        <taxon>Ostariophysi</taxon>
        <taxon>Siluriformes</taxon>
        <taxon>Clariidae</taxon>
        <taxon>Clarias</taxon>
    </lineage>
</organism>
<name>A0A8J4UV39_CLAMG</name>
<dbReference type="EMBL" id="QNUK01000024">
    <property type="protein sequence ID" value="KAF5907222.1"/>
    <property type="molecule type" value="Genomic_DNA"/>
</dbReference>
<protein>
    <submittedName>
        <fullName evidence="1">ERC protein 2-like</fullName>
    </submittedName>
</protein>
<keyword evidence="2" id="KW-1185">Reference proteome</keyword>
<dbReference type="AlphaFoldDB" id="A0A8J4UV39"/>
<evidence type="ECO:0000313" key="1">
    <source>
        <dbReference type="EMBL" id="KAF5907222.1"/>
    </source>
</evidence>
<dbReference type="OrthoDB" id="2019763at2759"/>
<dbReference type="Proteomes" id="UP000727407">
    <property type="component" value="Unassembled WGS sequence"/>
</dbReference>
<sequence length="142" mass="16473">HLQMTIQALQEELCSQRHLNELLQQDTSAVSLGSPPDCFSYLELTEENVRYLQAEHEQQTKELFLLKKTVEEMEQHMKKQKQMLSSRDESIKKMLEMLQEKGITWSQLPDKEGLRVCCAGDALCHLGDVLEQKDQDNKNLRA</sequence>